<dbReference type="EMBL" id="JBHTCO010000002">
    <property type="protein sequence ID" value="MFC7391810.1"/>
    <property type="molecule type" value="Genomic_DNA"/>
</dbReference>
<evidence type="ECO:0000313" key="4">
    <source>
        <dbReference type="Proteomes" id="UP001596505"/>
    </source>
</evidence>
<accession>A0ABW2PTE4</accession>
<dbReference type="Pfam" id="PF13561">
    <property type="entry name" value="adh_short_C2"/>
    <property type="match status" value="1"/>
</dbReference>
<dbReference type="InterPro" id="IPR002347">
    <property type="entry name" value="SDR_fam"/>
</dbReference>
<dbReference type="PANTHER" id="PTHR43639:SF1">
    <property type="entry name" value="SHORT-CHAIN DEHYDROGENASE_REDUCTASE FAMILY PROTEIN"/>
    <property type="match status" value="1"/>
</dbReference>
<dbReference type="PRINTS" id="PR00081">
    <property type="entry name" value="GDHRDH"/>
</dbReference>
<keyword evidence="2 3" id="KW-0560">Oxidoreductase</keyword>
<evidence type="ECO:0000313" key="3">
    <source>
        <dbReference type="EMBL" id="MFC7391810.1"/>
    </source>
</evidence>
<proteinExistence type="inferred from homology"/>
<dbReference type="RefSeq" id="WP_380963166.1">
    <property type="nucleotide sequence ID" value="NZ_JBHTCO010000002.1"/>
</dbReference>
<keyword evidence="4" id="KW-1185">Reference proteome</keyword>
<name>A0ABW2PTE4_9BACL</name>
<dbReference type="Gene3D" id="3.40.50.720">
    <property type="entry name" value="NAD(P)-binding Rossmann-like Domain"/>
    <property type="match status" value="1"/>
</dbReference>
<protein>
    <submittedName>
        <fullName evidence="3">Enoyl-[acyl-carrier-protein] reductase FabL</fullName>
        <ecNumber evidence="3">1.3.1.104</ecNumber>
    </submittedName>
</protein>
<comment type="caution">
    <text evidence="3">The sequence shown here is derived from an EMBL/GenBank/DDBJ whole genome shotgun (WGS) entry which is preliminary data.</text>
</comment>
<reference evidence="4" key="1">
    <citation type="journal article" date="2019" name="Int. J. Syst. Evol. Microbiol.">
        <title>The Global Catalogue of Microorganisms (GCM) 10K type strain sequencing project: providing services to taxonomists for standard genome sequencing and annotation.</title>
        <authorList>
            <consortium name="The Broad Institute Genomics Platform"/>
            <consortium name="The Broad Institute Genome Sequencing Center for Infectious Disease"/>
            <person name="Wu L."/>
            <person name="Ma J."/>
        </authorList>
    </citation>
    <scope>NUCLEOTIDE SEQUENCE [LARGE SCALE GENOMIC DNA]</scope>
    <source>
        <strain evidence="4">CGMCC 1.16305</strain>
    </source>
</reference>
<dbReference type="SUPFAM" id="SSF51735">
    <property type="entry name" value="NAD(P)-binding Rossmann-fold domains"/>
    <property type="match status" value="1"/>
</dbReference>
<evidence type="ECO:0000256" key="2">
    <source>
        <dbReference type="ARBA" id="ARBA00023002"/>
    </source>
</evidence>
<dbReference type="CDD" id="cd05359">
    <property type="entry name" value="ChcA_like_SDR_c"/>
    <property type="match status" value="1"/>
</dbReference>
<dbReference type="EC" id="1.3.1.104" evidence="3"/>
<gene>
    <name evidence="3" type="primary">fabL</name>
    <name evidence="3" type="ORF">ACFQRG_02225</name>
</gene>
<sequence>MSEKVALITGGTRGIGKAIAERFAKEGYNLVLNFMRKRKAAEETKEELEQKYSIKVHTVKANIGELEQIRSLFADIEETFGRLDVFISNAASGVQRPVMEIEEKHWDWTQNINAKAYFFAAQEAAKIMEKNGGGHIVAISSLGSIRALKNYTVVGVSKASLEAITRYLAVELASKGIVVNAVSGGAVDTDALKHFPNREEILEAASKNNPAGRLVQPEDMADTVYFLCTKSADMIRGQTIIVDGGLSLLSEL</sequence>
<dbReference type="PANTHER" id="PTHR43639">
    <property type="entry name" value="OXIDOREDUCTASE, SHORT-CHAIN DEHYDROGENASE/REDUCTASE FAMILY (AFU_ORTHOLOGUE AFUA_5G02870)"/>
    <property type="match status" value="1"/>
</dbReference>
<dbReference type="GO" id="GO:0141148">
    <property type="term" value="F:enoyl-[acyl-carrier-protein] reductase (NADPH) activity"/>
    <property type="evidence" value="ECO:0007669"/>
    <property type="project" value="UniProtKB-EC"/>
</dbReference>
<dbReference type="NCBIfam" id="NF005975">
    <property type="entry name" value="PRK08063.1"/>
    <property type="match status" value="1"/>
</dbReference>
<organism evidence="3 4">
    <name type="scientific">Scopulibacillus cellulosilyticus</name>
    <dbReference type="NCBI Taxonomy" id="2665665"/>
    <lineage>
        <taxon>Bacteria</taxon>
        <taxon>Bacillati</taxon>
        <taxon>Bacillota</taxon>
        <taxon>Bacilli</taxon>
        <taxon>Bacillales</taxon>
        <taxon>Sporolactobacillaceae</taxon>
        <taxon>Scopulibacillus</taxon>
    </lineage>
</organism>
<evidence type="ECO:0000256" key="1">
    <source>
        <dbReference type="ARBA" id="ARBA00006484"/>
    </source>
</evidence>
<dbReference type="PRINTS" id="PR00080">
    <property type="entry name" value="SDRFAMILY"/>
</dbReference>
<dbReference type="Proteomes" id="UP001596505">
    <property type="component" value="Unassembled WGS sequence"/>
</dbReference>
<dbReference type="InterPro" id="IPR036291">
    <property type="entry name" value="NAD(P)-bd_dom_sf"/>
</dbReference>
<comment type="similarity">
    <text evidence="1">Belongs to the short-chain dehydrogenases/reductases (SDR) family.</text>
</comment>